<accession>A0AAV9NL18</accession>
<evidence type="ECO:0000313" key="3">
    <source>
        <dbReference type="EMBL" id="KAK5059967.1"/>
    </source>
</evidence>
<dbReference type="PANTHER" id="PTHR48229:SF1">
    <property type="entry name" value="ALPHA METHYLACYL-COA RACEMASE-RELATED"/>
    <property type="match status" value="1"/>
</dbReference>
<sequence length="580" mass="64906">MEGNSHFESDNTRKTISPENSRSSIPSAAKEILTNFLTKNAKLGMPAAVTKYASSVTFTPNVDSFLPTPMKMSESASALWACIGLFASAICQERYDAGEPERIVVDVYSATLMLCSVFLFQVNGKAFVESPVAPRVIHLDKGRNRETWRNTVSNMYKTKDDRYFHLHGSLNATPTLHMLDLPEHRPDLEGNEHLEAIKDIYRGVVANRDSLSLELEANERWLQPGAICRTIDEYAATSHGKLNIEEPLYTIYKTQEQLPPVPWPHRQTSGRPLAGIRVLDLTKVIAGPTVTRVLALMGAEVLRVSTDTQPEPLPFIADGQIGKRDANINLKTPEGKRQLDELLKEADVVVSSYRPGVFERMGLGRNWAHELARRRGKGIIYCRENCYGWKGEWSGRAGYQPISDCITGASWEQGKFLGLEEPVMPLFPNSDSQTGLTGGVAVMQALLRRASEGGSYNVDVALNTFNNWLVREVGLHDKQTQVSLRALHPEFLPRHDTGFFEMAPMILGTTRKSNGTGPDQLWDRARFTTGIIRWGQEGEEAEYLDWRRIVSVISKGEKSEVVFEFEHESCIPGSDKARWL</sequence>
<protein>
    <submittedName>
        <fullName evidence="3">Uncharacterized protein</fullName>
    </submittedName>
</protein>
<dbReference type="InterPro" id="IPR023606">
    <property type="entry name" value="CoA-Trfase_III_dom_1_sf"/>
</dbReference>
<dbReference type="Pfam" id="PF02515">
    <property type="entry name" value="CoA_transf_3"/>
    <property type="match status" value="1"/>
</dbReference>
<proteinExistence type="inferred from homology"/>
<dbReference type="InterPro" id="IPR003673">
    <property type="entry name" value="CoA-Trfase_fam_III"/>
</dbReference>
<dbReference type="AlphaFoldDB" id="A0AAV9NL18"/>
<dbReference type="GO" id="GO:0003824">
    <property type="term" value="F:catalytic activity"/>
    <property type="evidence" value="ECO:0007669"/>
    <property type="project" value="InterPro"/>
</dbReference>
<keyword evidence="4" id="KW-1185">Reference proteome</keyword>
<dbReference type="Gene3D" id="3.40.50.10540">
    <property type="entry name" value="Crotonobetainyl-coa:carnitine coa-transferase, domain 1"/>
    <property type="match status" value="1"/>
</dbReference>
<organism evidence="3 4">
    <name type="scientific">Exophiala bonariae</name>
    <dbReference type="NCBI Taxonomy" id="1690606"/>
    <lineage>
        <taxon>Eukaryota</taxon>
        <taxon>Fungi</taxon>
        <taxon>Dikarya</taxon>
        <taxon>Ascomycota</taxon>
        <taxon>Pezizomycotina</taxon>
        <taxon>Eurotiomycetes</taxon>
        <taxon>Chaetothyriomycetidae</taxon>
        <taxon>Chaetothyriales</taxon>
        <taxon>Herpotrichiellaceae</taxon>
        <taxon>Exophiala</taxon>
    </lineage>
</organism>
<dbReference type="SUPFAM" id="SSF89796">
    <property type="entry name" value="CoA-transferase family III (CaiB/BaiF)"/>
    <property type="match status" value="2"/>
</dbReference>
<name>A0AAV9NL18_9EURO</name>
<dbReference type="GeneID" id="89978008"/>
<evidence type="ECO:0000256" key="2">
    <source>
        <dbReference type="SAM" id="MobiDB-lite"/>
    </source>
</evidence>
<feature type="compositionally biased region" description="Basic and acidic residues" evidence="2">
    <location>
        <begin position="1"/>
        <end position="13"/>
    </location>
</feature>
<gene>
    <name evidence="3" type="ORF">LTR84_009850</name>
</gene>
<dbReference type="InterPro" id="IPR052985">
    <property type="entry name" value="CoA-trans_III_biosynth/detox"/>
</dbReference>
<reference evidence="3 4" key="1">
    <citation type="submission" date="2023-08" db="EMBL/GenBank/DDBJ databases">
        <title>Black Yeasts Isolated from many extreme environments.</title>
        <authorList>
            <person name="Coleine C."/>
            <person name="Stajich J.E."/>
            <person name="Selbmann L."/>
        </authorList>
    </citation>
    <scope>NUCLEOTIDE SEQUENCE [LARGE SCALE GENOMIC DNA]</scope>
    <source>
        <strain evidence="3 4">CCFEE 5792</strain>
    </source>
</reference>
<dbReference type="Proteomes" id="UP001358417">
    <property type="component" value="Unassembled WGS sequence"/>
</dbReference>
<evidence type="ECO:0000313" key="4">
    <source>
        <dbReference type="Proteomes" id="UP001358417"/>
    </source>
</evidence>
<feature type="compositionally biased region" description="Polar residues" evidence="2">
    <location>
        <begin position="14"/>
        <end position="24"/>
    </location>
</feature>
<dbReference type="PANTHER" id="PTHR48229">
    <property type="entry name" value="CAIB/BAIF FAMILY ENZYME (AFU_ORTHOLOGUE AFUA_1G05360)-RELATED"/>
    <property type="match status" value="1"/>
</dbReference>
<comment type="similarity">
    <text evidence="1">Belongs to the CoA-transferase III family.</text>
</comment>
<comment type="caution">
    <text evidence="3">The sequence shown here is derived from an EMBL/GenBank/DDBJ whole genome shotgun (WGS) entry which is preliminary data.</text>
</comment>
<dbReference type="RefSeq" id="XP_064709788.1">
    <property type="nucleotide sequence ID" value="XM_064853389.1"/>
</dbReference>
<evidence type="ECO:0000256" key="1">
    <source>
        <dbReference type="ARBA" id="ARBA00008383"/>
    </source>
</evidence>
<dbReference type="EMBL" id="JAVRRD010000004">
    <property type="protein sequence ID" value="KAK5059967.1"/>
    <property type="molecule type" value="Genomic_DNA"/>
</dbReference>
<feature type="region of interest" description="Disordered" evidence="2">
    <location>
        <begin position="1"/>
        <end position="24"/>
    </location>
</feature>